<organism evidence="1 2">
    <name type="scientific">Cyclospora cayetanensis</name>
    <dbReference type="NCBI Taxonomy" id="88456"/>
    <lineage>
        <taxon>Eukaryota</taxon>
        <taxon>Sar</taxon>
        <taxon>Alveolata</taxon>
        <taxon>Apicomplexa</taxon>
        <taxon>Conoidasida</taxon>
        <taxon>Coccidia</taxon>
        <taxon>Eucoccidiorida</taxon>
        <taxon>Eimeriorina</taxon>
        <taxon>Eimeriidae</taxon>
        <taxon>Cyclospora</taxon>
    </lineage>
</organism>
<dbReference type="OrthoDB" id="345900at2759"/>
<keyword evidence="2" id="KW-1185">Reference proteome</keyword>
<name>A0A1D3D239_9EIME</name>
<comment type="caution">
    <text evidence="1">The sequence shown here is derived from an EMBL/GenBank/DDBJ whole genome shotgun (WGS) entry which is preliminary data.</text>
</comment>
<proteinExistence type="predicted"/>
<dbReference type="AlphaFoldDB" id="A0A1D3D239"/>
<evidence type="ECO:0000313" key="2">
    <source>
        <dbReference type="Proteomes" id="UP000095192"/>
    </source>
</evidence>
<dbReference type="EMBL" id="JROU02001076">
    <property type="protein sequence ID" value="OEH77506.1"/>
    <property type="molecule type" value="Genomic_DNA"/>
</dbReference>
<evidence type="ECO:0000313" key="1">
    <source>
        <dbReference type="EMBL" id="OEH77506.1"/>
    </source>
</evidence>
<dbReference type="VEuPathDB" id="ToxoDB:LOC34618618"/>
<gene>
    <name evidence="1" type="ORF">cyc_01643</name>
</gene>
<reference evidence="1 2" key="1">
    <citation type="journal article" date="2016" name="BMC Genomics">
        <title>Comparative genomics reveals Cyclospora cayetanensis possesses coccidia-like metabolism and invasion components but unique surface antigens.</title>
        <authorList>
            <person name="Liu S."/>
            <person name="Wang L."/>
            <person name="Zheng H."/>
            <person name="Xu Z."/>
            <person name="Roellig D.M."/>
            <person name="Li N."/>
            <person name="Frace M.A."/>
            <person name="Tang K."/>
            <person name="Arrowood M.J."/>
            <person name="Moss D.M."/>
            <person name="Zhang L."/>
            <person name="Feng Y."/>
            <person name="Xiao L."/>
        </authorList>
    </citation>
    <scope>NUCLEOTIDE SEQUENCE [LARGE SCALE GENOMIC DNA]</scope>
    <source>
        <strain evidence="1 2">CHN_HEN01</strain>
    </source>
</reference>
<protein>
    <submittedName>
        <fullName evidence="1">Uncharacterized protein</fullName>
    </submittedName>
</protein>
<dbReference type="VEuPathDB" id="ToxoDB:cyc_01643"/>
<dbReference type="GeneID" id="34618618"/>
<dbReference type="Proteomes" id="UP000095192">
    <property type="component" value="Unassembled WGS sequence"/>
</dbReference>
<sequence>MPHSRDLAGDRAGEQVEPKPCFCSCPRCIPCFMFFLTFGVGLSCLFFMTTGGLVLCILHCSLGCFLVLIPCGARKSPELLCAIVALISNLAYLALVLSTLAYAVYLLGLNSLAEDARSRTTGSPLHEALLDLYARQGQLETSGSDDSAEGPMEEQSQGFSSGEPPMSTVLLTFKTVPSIAIPSTLEPDLRKLVEQALPQSKPLLSKSNSAKAAGEQMLNISHTIADTLKYAPSHPYLQPSIGFSGDQLISPAQQHFGKFLPKEPPSTSAELPVRSHRAFWFPQFTRGDLNCLEKMQSGTGEVSGAMLRAHVLMDWGLFCGYTQYSVGVLRKWPVSCKADCLFDKLQFSGYEKQAGEAEDQGALFVVEVNTMSREQALQCTALAVATACRIEEHHLQYGAIGALAVALLGCISLFGCGLYRLSESTANIMQAKRKVPSRR</sequence>
<accession>A0A1D3D239</accession>